<protein>
    <submittedName>
        <fullName evidence="8">1,4-beta-xylanase</fullName>
    </submittedName>
</protein>
<dbReference type="InterPro" id="IPR008979">
    <property type="entry name" value="Galactose-bd-like_sf"/>
</dbReference>
<evidence type="ECO:0000313" key="8">
    <source>
        <dbReference type="EMBL" id="TNV70047.1"/>
    </source>
</evidence>
<keyword evidence="4" id="KW-0119">Carbohydrate metabolism</keyword>
<reference evidence="8 9" key="1">
    <citation type="submission" date="2019-06" db="EMBL/GenBank/DDBJ databases">
        <title>Description Trichococcus psychrophilus sp. nov., isolated from a cold spring, by genomic and phenotypic analyses.</title>
        <authorList>
            <person name="Zakharyuk A."/>
        </authorList>
    </citation>
    <scope>NUCLEOTIDE SEQUENCE [LARGE SCALE GENOMIC DNA]</scope>
    <source>
        <strain evidence="8 9">SKBG</strain>
    </source>
</reference>
<evidence type="ECO:0000256" key="4">
    <source>
        <dbReference type="ARBA" id="ARBA00023277"/>
    </source>
</evidence>
<dbReference type="AlphaFoldDB" id="A0A5C5E9W8"/>
<name>A0A5C5E9W8_9LACT</name>
<dbReference type="InterPro" id="IPR023296">
    <property type="entry name" value="Glyco_hydro_beta-prop_sf"/>
</dbReference>
<evidence type="ECO:0000256" key="1">
    <source>
        <dbReference type="ARBA" id="ARBA00009865"/>
    </source>
</evidence>
<dbReference type="InterPro" id="IPR006710">
    <property type="entry name" value="Glyco_hydro_43"/>
</dbReference>
<dbReference type="PROSITE" id="PS50022">
    <property type="entry name" value="FA58C_3"/>
    <property type="match status" value="1"/>
</dbReference>
<gene>
    <name evidence="8" type="ORF">FHK04_02090</name>
</gene>
<keyword evidence="5 6" id="KW-0326">Glycosidase</keyword>
<dbReference type="Pfam" id="PF04616">
    <property type="entry name" value="Glyco_hydro_43"/>
    <property type="match status" value="1"/>
</dbReference>
<proteinExistence type="inferred from homology"/>
<comment type="caution">
    <text evidence="8">The sequence shown here is derived from an EMBL/GenBank/DDBJ whole genome shotgun (WGS) entry which is preliminary data.</text>
</comment>
<dbReference type="InterPro" id="IPR052176">
    <property type="entry name" value="Glycosyl_Hydrlase_43_Enz"/>
</dbReference>
<keyword evidence="3 6" id="KW-0378">Hydrolase</keyword>
<dbReference type="PANTHER" id="PTHR43772:SF2">
    <property type="entry name" value="PUTATIVE (AFU_ORTHOLOGUE AFUA_2G04480)-RELATED"/>
    <property type="match status" value="1"/>
</dbReference>
<dbReference type="Gene3D" id="2.60.120.260">
    <property type="entry name" value="Galactose-binding domain-like"/>
    <property type="match status" value="1"/>
</dbReference>
<dbReference type="Gene3D" id="2.115.10.20">
    <property type="entry name" value="Glycosyl hydrolase domain, family 43"/>
    <property type="match status" value="1"/>
</dbReference>
<keyword evidence="2 8" id="KW-0858">Xylan degradation</keyword>
<comment type="similarity">
    <text evidence="1 6">Belongs to the glycosyl hydrolase 43 family.</text>
</comment>
<dbReference type="Pfam" id="PF22633">
    <property type="entry name" value="F5_F8_type_C_2"/>
    <property type="match status" value="1"/>
</dbReference>
<organism evidence="8 9">
    <name type="scientific">Trichococcus shcherbakoviae subsp. psychrophilus</name>
    <dbReference type="NCBI Taxonomy" id="2585775"/>
    <lineage>
        <taxon>Bacteria</taxon>
        <taxon>Bacillati</taxon>
        <taxon>Bacillota</taxon>
        <taxon>Bacilli</taxon>
        <taxon>Lactobacillales</taxon>
        <taxon>Carnobacteriaceae</taxon>
        <taxon>Trichococcus</taxon>
    </lineage>
</organism>
<accession>A0A5C5E9W8</accession>
<dbReference type="PANTHER" id="PTHR43772">
    <property type="entry name" value="ENDO-1,4-BETA-XYLANASE"/>
    <property type="match status" value="1"/>
</dbReference>
<evidence type="ECO:0000313" key="9">
    <source>
        <dbReference type="Proteomes" id="UP000313395"/>
    </source>
</evidence>
<evidence type="ECO:0000256" key="5">
    <source>
        <dbReference type="ARBA" id="ARBA00023295"/>
    </source>
</evidence>
<keyword evidence="9" id="KW-1185">Reference proteome</keyword>
<dbReference type="GO" id="GO:0045493">
    <property type="term" value="P:xylan catabolic process"/>
    <property type="evidence" value="ECO:0007669"/>
    <property type="project" value="UniProtKB-KW"/>
</dbReference>
<evidence type="ECO:0000256" key="6">
    <source>
        <dbReference type="RuleBase" id="RU361187"/>
    </source>
</evidence>
<evidence type="ECO:0000256" key="3">
    <source>
        <dbReference type="ARBA" id="ARBA00022801"/>
    </source>
</evidence>
<dbReference type="RefSeq" id="WP_140185327.1">
    <property type="nucleotide sequence ID" value="NZ_VENO01000001.1"/>
</dbReference>
<dbReference type="CDD" id="cd08982">
    <property type="entry name" value="GH43-like"/>
    <property type="match status" value="1"/>
</dbReference>
<dbReference type="EMBL" id="VENO01000001">
    <property type="protein sequence ID" value="TNV70047.1"/>
    <property type="molecule type" value="Genomic_DNA"/>
</dbReference>
<sequence length="600" mass="67804">MKYFCNPLNLPYKYQLNSTDGKIIASREAADPSLVFYQGLYYLFPSMTAGFYTSSDMGDWEFHAFKDDMPIYDYAPDVRVIDDYLYFCASKRDKNCPYYRSQNPIQNGFEEIKGTFSFWDPHLFQDDDGKIYFYWGCSNNTPLYGVEVSPETMIPIGEAVGLISSRVEELGFERNGEDHVPAKTPEMIAASVKNMLSNFPGVTDIDQLPKAMQETLLAYAGNAPYIEGAWVTKYKGSYYLQYAFPGTQYNVYGDGVYVAEQPLGPFRLAKNNPFSYKPGGFITGAGHGSTIQDHRDEWWHISTMKISKNHPFERRLGLWKAGFDDDGELYCDQRFGDWPIGLEQEPWEKPEWFLLSYGKSVRASSGRKSEAVVDEDVCTWWSAESNQAGEWIEIDLGESYDVHAIQVNFADDQLHLPLPEGAELQGETGSKRYIDQTHQRTCWKLEGSLDGDTYFTIEDKTNALTDLPHDLIVRENGFGCRYVKLTVNALPYQQNAHVSGLRVFGSGAGNKPEPATEVKVIKESDLDLVVSWGENDATGVNILWGNAPEKLYHSYMVFGKTKQKIGALIKGEPVYLRIDTFNESGITEGQIIKVDGNETV</sequence>
<feature type="domain" description="F5/8 type C" evidence="7">
    <location>
        <begin position="335"/>
        <end position="506"/>
    </location>
</feature>
<dbReference type="Proteomes" id="UP000313395">
    <property type="component" value="Unassembled WGS sequence"/>
</dbReference>
<evidence type="ECO:0000256" key="2">
    <source>
        <dbReference type="ARBA" id="ARBA00022651"/>
    </source>
</evidence>
<dbReference type="InterPro" id="IPR000421">
    <property type="entry name" value="FA58C"/>
</dbReference>
<evidence type="ECO:0000259" key="7">
    <source>
        <dbReference type="PROSITE" id="PS50022"/>
    </source>
</evidence>
<keyword evidence="2 8" id="KW-0624">Polysaccharide degradation</keyword>
<dbReference type="GO" id="GO:0004553">
    <property type="term" value="F:hydrolase activity, hydrolyzing O-glycosyl compounds"/>
    <property type="evidence" value="ECO:0007669"/>
    <property type="project" value="InterPro"/>
</dbReference>
<dbReference type="SUPFAM" id="SSF49785">
    <property type="entry name" value="Galactose-binding domain-like"/>
    <property type="match status" value="1"/>
</dbReference>
<dbReference type="SUPFAM" id="SSF75005">
    <property type="entry name" value="Arabinanase/levansucrase/invertase"/>
    <property type="match status" value="1"/>
</dbReference>